<keyword evidence="7" id="KW-1003">Cell membrane</keyword>
<organism evidence="9 11">
    <name type="scientific">Leuconostoc gelidum subsp. gelidum</name>
    <dbReference type="NCBI Taxonomy" id="1607839"/>
    <lineage>
        <taxon>Bacteria</taxon>
        <taxon>Bacillati</taxon>
        <taxon>Bacillota</taxon>
        <taxon>Bacilli</taxon>
        <taxon>Lactobacillales</taxon>
        <taxon>Lactobacillaceae</taxon>
        <taxon>Leuconostoc</taxon>
        <taxon>Leuconostoc gelidum group</taxon>
    </lineage>
</organism>
<dbReference type="InterPro" id="IPR026015">
    <property type="entry name" value="ATP_synth_OSCP/delta_N_sf"/>
</dbReference>
<dbReference type="PANTHER" id="PTHR11910">
    <property type="entry name" value="ATP SYNTHASE DELTA CHAIN"/>
    <property type="match status" value="1"/>
</dbReference>
<keyword evidence="10" id="KW-1185">Reference proteome</keyword>
<dbReference type="SUPFAM" id="SSF47928">
    <property type="entry name" value="N-terminal domain of the delta subunit of the F1F0-ATP synthase"/>
    <property type="match status" value="1"/>
</dbReference>
<proteinExistence type="inferred from homology"/>
<keyword evidence="3 7" id="KW-0375">Hydrogen ion transport</keyword>
<dbReference type="GO" id="GO:0046933">
    <property type="term" value="F:proton-transporting ATP synthase activity, rotational mechanism"/>
    <property type="evidence" value="ECO:0007669"/>
    <property type="project" value="UniProtKB-UniRule"/>
</dbReference>
<evidence type="ECO:0000256" key="1">
    <source>
        <dbReference type="ARBA" id="ARBA00004370"/>
    </source>
</evidence>
<evidence type="ECO:0000256" key="2">
    <source>
        <dbReference type="ARBA" id="ARBA00022448"/>
    </source>
</evidence>
<comment type="function">
    <text evidence="7">F(1)F(0) ATP synthase produces ATP from ADP in the presence of a proton or sodium gradient. F-type ATPases consist of two structural domains, F(1) containing the extramembraneous catalytic core and F(0) containing the membrane proton channel, linked together by a central stalk and a peripheral stalk. During catalysis, ATP synthesis in the catalytic domain of F(1) is coupled via a rotary mechanism of the central stalk subunits to proton translocation.</text>
</comment>
<reference evidence="9 10" key="1">
    <citation type="submission" date="2021-05" db="EMBL/GenBank/DDBJ databases">
        <title>Pangenome of Leuconostoc gelidum warrants species status for Leuconostoc gelidum subsp. gasicomitatum.</title>
        <authorList>
            <person name="Johansson P."/>
            <person name="Sade E."/>
            <person name="Hultman J."/>
            <person name="Auvinen P."/>
            <person name="Bjorkroth J."/>
        </authorList>
    </citation>
    <scope>NUCLEOTIDE SEQUENCE</scope>
    <source>
        <strain evidence="8 10">AMKR21</strain>
        <strain evidence="9">C220d</strain>
    </source>
</reference>
<dbReference type="NCBIfam" id="TIGR01145">
    <property type="entry name" value="ATP_synt_delta"/>
    <property type="match status" value="1"/>
</dbReference>
<evidence type="ECO:0000256" key="5">
    <source>
        <dbReference type="ARBA" id="ARBA00023136"/>
    </source>
</evidence>
<dbReference type="Proteomes" id="UP000727071">
    <property type="component" value="Unassembled WGS sequence"/>
</dbReference>
<evidence type="ECO:0000256" key="3">
    <source>
        <dbReference type="ARBA" id="ARBA00022781"/>
    </source>
</evidence>
<dbReference type="Gene3D" id="1.10.520.20">
    <property type="entry name" value="N-terminal domain of the delta subunit of the F1F0-ATP synthase"/>
    <property type="match status" value="1"/>
</dbReference>
<evidence type="ECO:0000313" key="10">
    <source>
        <dbReference type="Proteomes" id="UP000705994"/>
    </source>
</evidence>
<accession>A0AB35FWX2</accession>
<dbReference type="Pfam" id="PF00213">
    <property type="entry name" value="OSCP"/>
    <property type="match status" value="1"/>
</dbReference>
<evidence type="ECO:0000313" key="11">
    <source>
        <dbReference type="Proteomes" id="UP000727071"/>
    </source>
</evidence>
<comment type="similarity">
    <text evidence="7">Belongs to the ATPase delta chain family.</text>
</comment>
<dbReference type="AlphaFoldDB" id="A0AB35FWX2"/>
<comment type="subcellular location">
    <subcellularLocation>
        <location evidence="7">Cell membrane</location>
        <topology evidence="7">Peripheral membrane protein</topology>
    </subcellularLocation>
    <subcellularLocation>
        <location evidence="1">Membrane</location>
    </subcellularLocation>
</comment>
<evidence type="ECO:0000256" key="7">
    <source>
        <dbReference type="HAMAP-Rule" id="MF_01416"/>
    </source>
</evidence>
<keyword evidence="6 7" id="KW-0066">ATP synthesis</keyword>
<dbReference type="HAMAP" id="MF_01416">
    <property type="entry name" value="ATP_synth_delta_bact"/>
    <property type="match status" value="1"/>
</dbReference>
<evidence type="ECO:0000256" key="6">
    <source>
        <dbReference type="ARBA" id="ARBA00023310"/>
    </source>
</evidence>
<dbReference type="InterPro" id="IPR000711">
    <property type="entry name" value="ATPase_OSCP/dsu"/>
</dbReference>
<gene>
    <name evidence="7" type="primary">atpH</name>
    <name evidence="9" type="ORF">KII88_00550</name>
    <name evidence="8" type="ORF">KIJ07_06210</name>
</gene>
<comment type="function">
    <text evidence="7">This protein is part of the stalk that links CF(0) to CF(1). It either transmits conformational changes from CF(0) to CF(1) or is implicated in proton conduction.</text>
</comment>
<protein>
    <recommendedName>
        <fullName evidence="7">ATP synthase subunit delta</fullName>
    </recommendedName>
    <alternativeName>
        <fullName evidence="7">ATP synthase F(1) sector subunit delta</fullName>
    </alternativeName>
    <alternativeName>
        <fullName evidence="7">F-type ATPase subunit delta</fullName>
        <shortName evidence="7">F-ATPase subunit delta</shortName>
    </alternativeName>
</protein>
<keyword evidence="4 7" id="KW-0406">Ion transport</keyword>
<sequence length="180" mass="19556">MAKNLKDIADQYAKAIFELSSEQNSIEETRTSLNVIKTVLNENPDFIMVVTSNDVDTASRDNLLQTLTNGASESIQNLVKLLVYNNRLNILSQVVDAFGDRYNEANGIVDVTATTAVTLDETRLDKLAAIFASKTGAKHVNLKNVVDESILGGVILKSQSTLIDGSLQTKIAKMKAQLLG</sequence>
<dbReference type="EMBL" id="JAHBFV010000003">
    <property type="protein sequence ID" value="MBZ6015038.1"/>
    <property type="molecule type" value="Genomic_DNA"/>
</dbReference>
<evidence type="ECO:0000313" key="9">
    <source>
        <dbReference type="EMBL" id="MBZ6015038.1"/>
    </source>
</evidence>
<name>A0AB35FWX2_LEUGE</name>
<evidence type="ECO:0000256" key="4">
    <source>
        <dbReference type="ARBA" id="ARBA00023065"/>
    </source>
</evidence>
<dbReference type="RefSeq" id="WP_010016492.1">
    <property type="nucleotide sequence ID" value="NZ_BPKU01000007.1"/>
</dbReference>
<keyword evidence="2 7" id="KW-0813">Transport</keyword>
<dbReference type="Proteomes" id="UP000705994">
    <property type="component" value="Unassembled WGS sequence"/>
</dbReference>
<dbReference type="PRINTS" id="PR00125">
    <property type="entry name" value="ATPASEDELTA"/>
</dbReference>
<evidence type="ECO:0000313" key="8">
    <source>
        <dbReference type="EMBL" id="MBZ5999998.1"/>
    </source>
</evidence>
<dbReference type="EMBL" id="JAHBFX010000008">
    <property type="protein sequence ID" value="MBZ5999998.1"/>
    <property type="molecule type" value="Genomic_DNA"/>
</dbReference>
<keyword evidence="7" id="KW-0139">CF(1)</keyword>
<dbReference type="GeneID" id="61038373"/>
<dbReference type="GO" id="GO:0045259">
    <property type="term" value="C:proton-transporting ATP synthase complex"/>
    <property type="evidence" value="ECO:0007669"/>
    <property type="project" value="UniProtKB-KW"/>
</dbReference>
<keyword evidence="5 7" id="KW-0472">Membrane</keyword>
<dbReference type="GO" id="GO:0005886">
    <property type="term" value="C:plasma membrane"/>
    <property type="evidence" value="ECO:0007669"/>
    <property type="project" value="UniProtKB-SubCell"/>
</dbReference>
<comment type="caution">
    <text evidence="9">The sequence shown here is derived from an EMBL/GenBank/DDBJ whole genome shotgun (WGS) entry which is preliminary data.</text>
</comment>